<accession>A0A918C4E2</accession>
<sequence length="141" mass="15253">MSGPEATSSLPVLLALDVSKTRIGFAASRGALAFGRGSFDRKRLIWDVRQVLAKVRAEGAARVVLGLPLSIDGKPSPTADRVRSFARELKTAGLEVVYQDERFTTKRARALGAADLDEAAAVQILELYLQAQQNRTDPDSD</sequence>
<comment type="subcellular location">
    <subcellularLocation>
        <location evidence="5">Cytoplasm</location>
    </subcellularLocation>
</comment>
<dbReference type="PANTHER" id="PTHR33317:SF4">
    <property type="entry name" value="POLYNUCLEOTIDYL TRANSFERASE, RIBONUCLEASE H-LIKE SUPERFAMILY PROTEIN"/>
    <property type="match status" value="1"/>
</dbReference>
<comment type="function">
    <text evidence="5">Could be a nuclease involved in processing of the 5'-end of pre-16S rRNA.</text>
</comment>
<dbReference type="InterPro" id="IPR005227">
    <property type="entry name" value="YqgF"/>
</dbReference>
<dbReference type="CDD" id="cd16964">
    <property type="entry name" value="YqgF"/>
    <property type="match status" value="1"/>
</dbReference>
<keyword evidence="2 5" id="KW-0690">Ribosome biogenesis</keyword>
<dbReference type="HAMAP" id="MF_00651">
    <property type="entry name" value="Nuclease_YqgF"/>
    <property type="match status" value="1"/>
</dbReference>
<dbReference type="EC" id="3.1.-.-" evidence="5"/>
<organism evidence="7 8">
    <name type="scientific">Deinococcus ruber</name>
    <dbReference type="NCBI Taxonomy" id="1848197"/>
    <lineage>
        <taxon>Bacteria</taxon>
        <taxon>Thermotogati</taxon>
        <taxon>Deinococcota</taxon>
        <taxon>Deinococci</taxon>
        <taxon>Deinococcales</taxon>
        <taxon>Deinococcaceae</taxon>
        <taxon>Deinococcus</taxon>
    </lineage>
</organism>
<dbReference type="PANTHER" id="PTHR33317">
    <property type="entry name" value="POLYNUCLEOTIDYL TRANSFERASE, RIBONUCLEASE H-LIKE SUPERFAMILY PROTEIN"/>
    <property type="match status" value="1"/>
</dbReference>
<feature type="domain" description="YqgF/RNase H-like" evidence="6">
    <location>
        <begin position="11"/>
        <end position="108"/>
    </location>
</feature>
<evidence type="ECO:0000313" key="7">
    <source>
        <dbReference type="EMBL" id="GGR05190.1"/>
    </source>
</evidence>
<keyword evidence="8" id="KW-1185">Reference proteome</keyword>
<comment type="similarity">
    <text evidence="5">Belongs to the YqgF HJR family.</text>
</comment>
<dbReference type="GO" id="GO:0005829">
    <property type="term" value="C:cytosol"/>
    <property type="evidence" value="ECO:0007669"/>
    <property type="project" value="TreeGrafter"/>
</dbReference>
<reference evidence="7" key="2">
    <citation type="submission" date="2020-09" db="EMBL/GenBank/DDBJ databases">
        <authorList>
            <person name="Sun Q."/>
            <person name="Ohkuma M."/>
        </authorList>
    </citation>
    <scope>NUCLEOTIDE SEQUENCE</scope>
    <source>
        <strain evidence="7">JCM 31311</strain>
    </source>
</reference>
<evidence type="ECO:0000256" key="1">
    <source>
        <dbReference type="ARBA" id="ARBA00022490"/>
    </source>
</evidence>
<proteinExistence type="inferred from homology"/>
<dbReference type="GO" id="GO:0016788">
    <property type="term" value="F:hydrolase activity, acting on ester bonds"/>
    <property type="evidence" value="ECO:0007669"/>
    <property type="project" value="UniProtKB-UniRule"/>
</dbReference>
<dbReference type="NCBIfam" id="TIGR00250">
    <property type="entry name" value="RNAse_H_YqgF"/>
    <property type="match status" value="1"/>
</dbReference>
<dbReference type="SUPFAM" id="SSF53098">
    <property type="entry name" value="Ribonuclease H-like"/>
    <property type="match status" value="1"/>
</dbReference>
<dbReference type="EMBL" id="BMQL01000007">
    <property type="protein sequence ID" value="GGR05190.1"/>
    <property type="molecule type" value="Genomic_DNA"/>
</dbReference>
<dbReference type="AlphaFoldDB" id="A0A918C4E2"/>
<keyword evidence="1 5" id="KW-0963">Cytoplasm</keyword>
<gene>
    <name evidence="7" type="ORF">GCM10008957_17640</name>
</gene>
<dbReference type="InterPro" id="IPR012337">
    <property type="entry name" value="RNaseH-like_sf"/>
</dbReference>
<keyword evidence="3 5" id="KW-0540">Nuclease</keyword>
<dbReference type="GO" id="GO:0000967">
    <property type="term" value="P:rRNA 5'-end processing"/>
    <property type="evidence" value="ECO:0007669"/>
    <property type="project" value="UniProtKB-UniRule"/>
</dbReference>
<name>A0A918C4E2_9DEIO</name>
<evidence type="ECO:0000256" key="2">
    <source>
        <dbReference type="ARBA" id="ARBA00022517"/>
    </source>
</evidence>
<evidence type="ECO:0000256" key="4">
    <source>
        <dbReference type="ARBA" id="ARBA00022801"/>
    </source>
</evidence>
<evidence type="ECO:0000313" key="8">
    <source>
        <dbReference type="Proteomes" id="UP000603865"/>
    </source>
</evidence>
<keyword evidence="4 5" id="KW-0378">Hydrolase</keyword>
<dbReference type="InterPro" id="IPR006641">
    <property type="entry name" value="YqgF/RNaseH-like_dom"/>
</dbReference>
<dbReference type="GO" id="GO:0004518">
    <property type="term" value="F:nuclease activity"/>
    <property type="evidence" value="ECO:0007669"/>
    <property type="project" value="UniProtKB-KW"/>
</dbReference>
<dbReference type="Gene3D" id="3.30.420.140">
    <property type="entry name" value="YqgF/RNase H-like domain"/>
    <property type="match status" value="1"/>
</dbReference>
<protein>
    <recommendedName>
        <fullName evidence="5">Putative pre-16S rRNA nuclease</fullName>
        <ecNumber evidence="5">3.1.-.-</ecNumber>
    </recommendedName>
</protein>
<dbReference type="SMART" id="SM00732">
    <property type="entry name" value="YqgFc"/>
    <property type="match status" value="1"/>
</dbReference>
<evidence type="ECO:0000256" key="5">
    <source>
        <dbReference type="HAMAP-Rule" id="MF_00651"/>
    </source>
</evidence>
<reference evidence="7" key="1">
    <citation type="journal article" date="2014" name="Int. J. Syst. Evol. Microbiol.">
        <title>Complete genome sequence of Corynebacterium casei LMG S-19264T (=DSM 44701T), isolated from a smear-ripened cheese.</title>
        <authorList>
            <consortium name="US DOE Joint Genome Institute (JGI-PGF)"/>
            <person name="Walter F."/>
            <person name="Albersmeier A."/>
            <person name="Kalinowski J."/>
            <person name="Ruckert C."/>
        </authorList>
    </citation>
    <scope>NUCLEOTIDE SEQUENCE</scope>
    <source>
        <strain evidence="7">JCM 31311</strain>
    </source>
</reference>
<dbReference type="InterPro" id="IPR037027">
    <property type="entry name" value="YqgF/RNaseH-like_dom_sf"/>
</dbReference>
<dbReference type="Proteomes" id="UP000603865">
    <property type="component" value="Unassembled WGS sequence"/>
</dbReference>
<dbReference type="RefSeq" id="WP_189089449.1">
    <property type="nucleotide sequence ID" value="NZ_BMQL01000007.1"/>
</dbReference>
<comment type="caution">
    <text evidence="7">The sequence shown here is derived from an EMBL/GenBank/DDBJ whole genome shotgun (WGS) entry which is preliminary data.</text>
</comment>
<evidence type="ECO:0000259" key="6">
    <source>
        <dbReference type="SMART" id="SM00732"/>
    </source>
</evidence>
<evidence type="ECO:0000256" key="3">
    <source>
        <dbReference type="ARBA" id="ARBA00022722"/>
    </source>
</evidence>
<dbReference type="Pfam" id="PF03652">
    <property type="entry name" value="RuvX"/>
    <property type="match status" value="1"/>
</dbReference>